<dbReference type="STRING" id="1167006.UWK_00616"/>
<dbReference type="GO" id="GO:0016740">
    <property type="term" value="F:transferase activity"/>
    <property type="evidence" value="ECO:0007669"/>
    <property type="project" value="UniProtKB-KW"/>
</dbReference>
<dbReference type="EMBL" id="CP003985">
    <property type="protein sequence ID" value="AGF77197.1"/>
    <property type="molecule type" value="Genomic_DNA"/>
</dbReference>
<dbReference type="InterPro" id="IPR002575">
    <property type="entry name" value="Aminoglycoside_PTrfase"/>
</dbReference>
<dbReference type="AlphaFoldDB" id="M1P675"/>
<dbReference type="RefSeq" id="WP_015402895.1">
    <property type="nucleotide sequence ID" value="NC_020304.1"/>
</dbReference>
<dbReference type="eggNOG" id="COG2334">
    <property type="taxonomic scope" value="Bacteria"/>
</dbReference>
<dbReference type="Pfam" id="PF01636">
    <property type="entry name" value="APH"/>
    <property type="match status" value="1"/>
</dbReference>
<gene>
    <name evidence="2" type="ordered locus">UWK_00616</name>
</gene>
<dbReference type="KEGG" id="dsf:UWK_00616"/>
<evidence type="ECO:0000259" key="1">
    <source>
        <dbReference type="Pfam" id="PF01636"/>
    </source>
</evidence>
<dbReference type="HOGENOM" id="CLU_037718_0_0_7"/>
<name>M1P675_DESSD</name>
<dbReference type="OrthoDB" id="526037at2"/>
<dbReference type="PANTHER" id="PTHR21064">
    <property type="entry name" value="AMINOGLYCOSIDE PHOSPHOTRANSFERASE DOMAIN-CONTAINING PROTEIN-RELATED"/>
    <property type="match status" value="1"/>
</dbReference>
<proteinExistence type="predicted"/>
<evidence type="ECO:0000313" key="2">
    <source>
        <dbReference type="EMBL" id="AGF77197.1"/>
    </source>
</evidence>
<dbReference type="Proteomes" id="UP000011721">
    <property type="component" value="Chromosome"/>
</dbReference>
<sequence length="360" mass="40346">MSVLKPPENIIRRFCSHAESAEITTLGQGNINDTFLVHAKEKSFVLQRINTQVFPDPQILIDNLHHLSQHLSSLKATTKQRWEDATLIPALDGSSSVCDREGSIWRALTYVEGSICFSHATTLLQAEQTGWALGHFHKRLIGLDAEKMKIPLPGFHCLGNYLEQYERLKGERREGNSPEIAFCQQIIQDQREGALILEKTVSKKKYPARLSHGDPKIANVLFDKQNSLAISLIDLDTVGPGLLQHDIGDCLRSVCNRGGEESSDKATFDLTFCEATLSGYFKAAEAFLLSGESELIYNGIQAITYELGLRFFTDYLRGGLYFKSNTPEDTLRKAQVQFTLLLDIIAKEDTIRKLTLQLSK</sequence>
<protein>
    <submittedName>
        <fullName evidence="2">Putative aminoglycoside phosphotransferase</fullName>
    </submittedName>
</protein>
<dbReference type="InterPro" id="IPR050249">
    <property type="entry name" value="Pseudomonas-type_ThrB"/>
</dbReference>
<dbReference type="Gene3D" id="3.90.1200.10">
    <property type="match status" value="1"/>
</dbReference>
<organism evidence="2 3">
    <name type="scientific">Desulfocapsa sulfexigens (strain DSM 10523 / SB164P1)</name>
    <dbReference type="NCBI Taxonomy" id="1167006"/>
    <lineage>
        <taxon>Bacteria</taxon>
        <taxon>Pseudomonadati</taxon>
        <taxon>Thermodesulfobacteriota</taxon>
        <taxon>Desulfobulbia</taxon>
        <taxon>Desulfobulbales</taxon>
        <taxon>Desulfocapsaceae</taxon>
        <taxon>Desulfocapsa</taxon>
    </lineage>
</organism>
<dbReference type="InterPro" id="IPR011009">
    <property type="entry name" value="Kinase-like_dom_sf"/>
</dbReference>
<dbReference type="PATRIC" id="fig|1167006.5.peg.710"/>
<keyword evidence="2" id="KW-0808">Transferase</keyword>
<keyword evidence="3" id="KW-1185">Reference proteome</keyword>
<evidence type="ECO:0000313" key="3">
    <source>
        <dbReference type="Proteomes" id="UP000011721"/>
    </source>
</evidence>
<dbReference type="SUPFAM" id="SSF56112">
    <property type="entry name" value="Protein kinase-like (PK-like)"/>
    <property type="match status" value="1"/>
</dbReference>
<dbReference type="PANTHER" id="PTHR21064:SF5">
    <property type="entry name" value="SLR1880 PROTEIN"/>
    <property type="match status" value="1"/>
</dbReference>
<accession>M1P675</accession>
<feature type="domain" description="Aminoglycoside phosphotransferase" evidence="1">
    <location>
        <begin position="23"/>
        <end position="266"/>
    </location>
</feature>
<reference evidence="3" key="1">
    <citation type="journal article" date="2013" name="Stand. Genomic Sci.">
        <title>Complete genome sequence of Desulfocapsa sulfexigens, a marine deltaproteobacterium specialized in disproportionating inorganic sulfur compounds.</title>
        <authorList>
            <person name="Finster K.W."/>
            <person name="Kjeldsen K.U."/>
            <person name="Kube M."/>
            <person name="Reinhardt R."/>
            <person name="Mussmann M."/>
            <person name="Amann R."/>
            <person name="Schreiber L."/>
        </authorList>
    </citation>
    <scope>NUCLEOTIDE SEQUENCE [LARGE SCALE GENOMIC DNA]</scope>
    <source>
        <strain evidence="3">DSM 10523 / SB164P1</strain>
    </source>
</reference>